<accession>A0AAX4JAS0</accession>
<dbReference type="AlphaFoldDB" id="A0AAX4JAS0"/>
<dbReference type="RefSeq" id="XP_065329168.1">
    <property type="nucleotide sequence ID" value="XM_065473096.1"/>
</dbReference>
<dbReference type="Proteomes" id="UP001334084">
    <property type="component" value="Chromosome 3"/>
</dbReference>
<name>A0AAX4JAS0_9MICR</name>
<evidence type="ECO:0000313" key="2">
    <source>
        <dbReference type="Proteomes" id="UP001334084"/>
    </source>
</evidence>
<organism evidence="1 2">
    <name type="scientific">Vairimorpha necatrix</name>
    <dbReference type="NCBI Taxonomy" id="6039"/>
    <lineage>
        <taxon>Eukaryota</taxon>
        <taxon>Fungi</taxon>
        <taxon>Fungi incertae sedis</taxon>
        <taxon>Microsporidia</taxon>
        <taxon>Nosematidae</taxon>
        <taxon>Vairimorpha</taxon>
    </lineage>
</organism>
<evidence type="ECO:0000313" key="1">
    <source>
        <dbReference type="EMBL" id="WUR03023.1"/>
    </source>
</evidence>
<dbReference type="GeneID" id="90540831"/>
<dbReference type="EMBL" id="CP142728">
    <property type="protein sequence ID" value="WUR03023.1"/>
    <property type="molecule type" value="Genomic_DNA"/>
</dbReference>
<dbReference type="KEGG" id="vnx:VNE69_03235"/>
<protein>
    <submittedName>
        <fullName evidence="1">Cyclin protein</fullName>
    </submittedName>
</protein>
<gene>
    <name evidence="1" type="ORF">VNE69_03235</name>
</gene>
<keyword evidence="2" id="KW-1185">Reference proteome</keyword>
<proteinExistence type="predicted"/>
<reference evidence="1" key="1">
    <citation type="journal article" date="2024" name="BMC Genomics">
        <title>Functional annotation of a divergent genome using sequence and structure-based similarity.</title>
        <authorList>
            <person name="Svedberg D."/>
            <person name="Winiger R.R."/>
            <person name="Berg A."/>
            <person name="Sharma H."/>
            <person name="Tellgren-Roth C."/>
            <person name="Debrunner-Vossbrinck B.A."/>
            <person name="Vossbrinck C.R."/>
            <person name="Barandun J."/>
        </authorList>
    </citation>
    <scope>NUCLEOTIDE SEQUENCE</scope>
    <source>
        <strain evidence="1">Illinois isolate</strain>
    </source>
</reference>
<sequence>MTNIKRESNSDKSITDINDISNSDKSIDQRSELINLCNKYKLPLNVKNTCIKIYNKIHNILNIDDLIFHILAVAAKCEEIHTLNIPFRHLKHESQIHEALDFQYDFPSIYLKMSSILIKLQLNGMGDYTEKYEEACLLLDKLLIKDNDEYSDIEKVVCVLGLPENITGYLCNIERVKRLSKYL</sequence>